<evidence type="ECO:0000313" key="4">
    <source>
        <dbReference type="EMBL" id="MBP2200754.1"/>
    </source>
</evidence>
<feature type="transmembrane region" description="Helical" evidence="1">
    <location>
        <begin position="177"/>
        <end position="196"/>
    </location>
</feature>
<name>A0A8J7USK7_METVO</name>
<feature type="transmembrane region" description="Helical" evidence="1">
    <location>
        <begin position="314"/>
        <end position="333"/>
    </location>
</feature>
<dbReference type="InterPro" id="IPR000045">
    <property type="entry name" value="Prepilin_IV_endopep_pep"/>
</dbReference>
<reference evidence="4" key="1">
    <citation type="submission" date="2021-03" db="EMBL/GenBank/DDBJ databases">
        <title>Genomic Encyclopedia of Type Strains, Phase IV (KMG-V): Genome sequencing to study the core and pangenomes of soil and plant-associated prokaryotes.</title>
        <authorList>
            <person name="Whitman W."/>
        </authorList>
    </citation>
    <scope>NUCLEOTIDE SEQUENCE</scope>
    <source>
        <strain evidence="4">C4</strain>
    </source>
</reference>
<dbReference type="Proteomes" id="UP000740329">
    <property type="component" value="Unassembled WGS sequence"/>
</dbReference>
<dbReference type="Pfam" id="PF01478">
    <property type="entry name" value="Peptidase_A24"/>
    <property type="match status" value="1"/>
</dbReference>
<dbReference type="Gene3D" id="1.20.120.1220">
    <property type="match status" value="1"/>
</dbReference>
<proteinExistence type="predicted"/>
<evidence type="ECO:0000259" key="3">
    <source>
        <dbReference type="Pfam" id="PF06819"/>
    </source>
</evidence>
<dbReference type="GO" id="GO:0016020">
    <property type="term" value="C:membrane"/>
    <property type="evidence" value="ECO:0007669"/>
    <property type="project" value="InterPro"/>
</dbReference>
<dbReference type="EC" id="3.4.23.52" evidence="4"/>
<evidence type="ECO:0000313" key="5">
    <source>
        <dbReference type="Proteomes" id="UP000740329"/>
    </source>
</evidence>
<keyword evidence="1" id="KW-1133">Transmembrane helix</keyword>
<dbReference type="RefSeq" id="WP_209590134.1">
    <property type="nucleotide sequence ID" value="NZ_JAGGMU010000001.1"/>
</dbReference>
<feature type="transmembrane region" description="Helical" evidence="1">
    <location>
        <begin position="60"/>
        <end position="85"/>
    </location>
</feature>
<dbReference type="Pfam" id="PF06819">
    <property type="entry name" value="Arc_PepC"/>
    <property type="match status" value="1"/>
</dbReference>
<dbReference type="OrthoDB" id="65749at2157"/>
<feature type="transmembrane region" description="Helical" evidence="1">
    <location>
        <begin position="28"/>
        <end position="48"/>
    </location>
</feature>
<keyword evidence="4" id="KW-0378">Hydrolase</keyword>
<dbReference type="EMBL" id="JAGGMV010000001">
    <property type="protein sequence ID" value="MBP2200754.1"/>
    <property type="molecule type" value="Genomic_DNA"/>
</dbReference>
<dbReference type="GO" id="GO:0004190">
    <property type="term" value="F:aspartic-type endopeptidase activity"/>
    <property type="evidence" value="ECO:0007669"/>
    <property type="project" value="InterPro"/>
</dbReference>
<keyword evidence="1" id="KW-0472">Membrane</keyword>
<feature type="transmembrane region" description="Helical" evidence="1">
    <location>
        <begin position="91"/>
        <end position="112"/>
    </location>
</feature>
<gene>
    <name evidence="4" type="ORF">J3E07_000152</name>
</gene>
<keyword evidence="1" id="KW-0812">Transmembrane</keyword>
<protein>
    <submittedName>
        <fullName evidence="4">Preflagellin peptidase FlaK</fullName>
        <ecNumber evidence="4">3.4.23.52</ecNumber>
    </submittedName>
</protein>
<accession>A0A8J7USK7</accession>
<sequence>MDFLIIAYILNGLLIGLATYTDIKEKIIPHYITIFMFLINISVGFYYFGFDSITALISTLILGLILGVGMGGGDIKLFATLAPIFAYSSFLYIPIPIFAIILLSFIFASIWPMKSIFVKYWKEIVPSAGYMAMVIGFITYIITFYGLPFKILFVWGFAILSIISIRKFSVYKTLSKYLGYLSPLYLVVIYLIDSAYFATQNILMTFIGYILQLCLLSVVLYALTGEEISIKKPVSELNEGDIIRDIIIINGENVTVENSGLLKRIKIMFNAQIGKIEGKVINLDGEGISNEEMELIKDLNSKGKLDELNILKTYPFVPFVLLSYIIILAVKYLNIYPI</sequence>
<comment type="caution">
    <text evidence="4">The sequence shown here is derived from an EMBL/GenBank/DDBJ whole genome shotgun (WGS) entry which is preliminary data.</text>
</comment>
<dbReference type="InterPro" id="IPR009639">
    <property type="entry name" value="Pept_A24A_C_arc"/>
</dbReference>
<feature type="transmembrane region" description="Helical" evidence="1">
    <location>
        <begin position="202"/>
        <end position="223"/>
    </location>
</feature>
<evidence type="ECO:0000259" key="2">
    <source>
        <dbReference type="Pfam" id="PF01478"/>
    </source>
</evidence>
<feature type="transmembrane region" description="Helical" evidence="1">
    <location>
        <begin position="124"/>
        <end position="142"/>
    </location>
</feature>
<organism evidence="4 5">
    <name type="scientific">Methanococcus voltae</name>
    <dbReference type="NCBI Taxonomy" id="2188"/>
    <lineage>
        <taxon>Archaea</taxon>
        <taxon>Methanobacteriati</taxon>
        <taxon>Methanobacteriota</taxon>
        <taxon>Methanomada group</taxon>
        <taxon>Methanococci</taxon>
        <taxon>Methanococcales</taxon>
        <taxon>Methanococcaceae</taxon>
        <taxon>Methanococcus</taxon>
    </lineage>
</organism>
<dbReference type="AlphaFoldDB" id="A0A8J7USK7"/>
<evidence type="ECO:0000256" key="1">
    <source>
        <dbReference type="SAM" id="Phobius"/>
    </source>
</evidence>
<feature type="domain" description="Peptidase A24A-predicted C-terminal archaea" evidence="3">
    <location>
        <begin position="207"/>
        <end position="309"/>
    </location>
</feature>
<feature type="domain" description="Prepilin type IV endopeptidase peptidase" evidence="2">
    <location>
        <begin position="14"/>
        <end position="111"/>
    </location>
</feature>
<feature type="transmembrane region" description="Helical" evidence="1">
    <location>
        <begin position="148"/>
        <end position="165"/>
    </location>
</feature>